<reference evidence="15 16" key="1">
    <citation type="submission" date="2014-04" db="EMBL/GenBank/DDBJ databases">
        <authorList>
            <consortium name="DOE Joint Genome Institute"/>
            <person name="Kuo A."/>
            <person name="Gay G."/>
            <person name="Dore J."/>
            <person name="Kohler A."/>
            <person name="Nagy L.G."/>
            <person name="Floudas D."/>
            <person name="Copeland A."/>
            <person name="Barry K.W."/>
            <person name="Cichocki N."/>
            <person name="Veneault-Fourrey C."/>
            <person name="LaButti K."/>
            <person name="Lindquist E.A."/>
            <person name="Lipzen A."/>
            <person name="Lundell T."/>
            <person name="Morin E."/>
            <person name="Murat C."/>
            <person name="Sun H."/>
            <person name="Tunlid A."/>
            <person name="Henrissat B."/>
            <person name="Grigoriev I.V."/>
            <person name="Hibbett D.S."/>
            <person name="Martin F."/>
            <person name="Nordberg H.P."/>
            <person name="Cantor M.N."/>
            <person name="Hua S.X."/>
        </authorList>
    </citation>
    <scope>NUCLEOTIDE SEQUENCE [LARGE SCALE GENOMIC DNA]</scope>
    <source>
        <strain evidence="16">h7</strain>
    </source>
</reference>
<dbReference type="PROSITE" id="PS51892">
    <property type="entry name" value="SUBTILASE"/>
    <property type="match status" value="1"/>
</dbReference>
<evidence type="ECO:0000256" key="1">
    <source>
        <dbReference type="ARBA" id="ARBA00011073"/>
    </source>
</evidence>
<feature type="active site" description="Charge relay system" evidence="8 9">
    <location>
        <position position="215"/>
    </location>
</feature>
<dbReference type="InterPro" id="IPR046450">
    <property type="entry name" value="PA_dom_sf"/>
</dbReference>
<dbReference type="InterPro" id="IPR023827">
    <property type="entry name" value="Peptidase_S8_Asp-AS"/>
</dbReference>
<dbReference type="GO" id="GO:0004252">
    <property type="term" value="F:serine-type endopeptidase activity"/>
    <property type="evidence" value="ECO:0007669"/>
    <property type="project" value="UniProtKB-UniRule"/>
</dbReference>
<dbReference type="Pfam" id="PF06280">
    <property type="entry name" value="fn3_5"/>
    <property type="match status" value="1"/>
</dbReference>
<dbReference type="InterPro" id="IPR000209">
    <property type="entry name" value="Peptidase_S8/S53_dom"/>
</dbReference>
<evidence type="ECO:0000256" key="6">
    <source>
        <dbReference type="ARBA" id="ARBA00022801"/>
    </source>
</evidence>
<evidence type="ECO:0000256" key="8">
    <source>
        <dbReference type="PIRSR" id="PIRSR615500-1"/>
    </source>
</evidence>
<dbReference type="SUPFAM" id="SSF52743">
    <property type="entry name" value="Subtilisin-like"/>
    <property type="match status" value="1"/>
</dbReference>
<evidence type="ECO:0000313" key="15">
    <source>
        <dbReference type="EMBL" id="KIM45529.1"/>
    </source>
</evidence>
<dbReference type="InterPro" id="IPR050131">
    <property type="entry name" value="Peptidase_S8_subtilisin-like"/>
</dbReference>
<dbReference type="Gene3D" id="3.50.30.30">
    <property type="match status" value="1"/>
</dbReference>
<dbReference type="InterPro" id="IPR036852">
    <property type="entry name" value="Peptidase_S8/S53_dom_sf"/>
</dbReference>
<evidence type="ECO:0000256" key="10">
    <source>
        <dbReference type="RuleBase" id="RU003355"/>
    </source>
</evidence>
<dbReference type="PROSITE" id="PS00136">
    <property type="entry name" value="SUBTILASE_ASP"/>
    <property type="match status" value="1"/>
</dbReference>
<protein>
    <recommendedName>
        <fullName evidence="17">Peptidase S8/S53 domain-containing protein</fullName>
    </recommendedName>
</protein>
<feature type="domain" description="PA" evidence="13">
    <location>
        <begin position="379"/>
        <end position="445"/>
    </location>
</feature>
<dbReference type="PROSITE" id="PS00137">
    <property type="entry name" value="SUBTILASE_HIS"/>
    <property type="match status" value="1"/>
</dbReference>
<evidence type="ECO:0000259" key="12">
    <source>
        <dbReference type="Pfam" id="PF00082"/>
    </source>
</evidence>
<dbReference type="PANTHER" id="PTHR43806">
    <property type="entry name" value="PEPTIDASE S8"/>
    <property type="match status" value="1"/>
</dbReference>
<dbReference type="PRINTS" id="PR00723">
    <property type="entry name" value="SUBTILISIN"/>
</dbReference>
<sequence length="891" mass="93268">MKSAVYFALLPSLLTSVLAAFPIPDKVSTLPTVPNKFIIEVDQLADIPNKRSFKRSLDAIYSDLQARDILYEVLKEFDTEGIFVGAALSLDTAKDAIAVANTPGVKAIRPVRSFKAPELVERHVLSGKSDPQLPPDSFSTHVMTGVDKVHAEGNIGNGIKIGIIDTGIDYKHPSLGGGLGKGFLVSGGYDFVGDDYSGENQPEPDADPYDNCNGHGTHVAGIIAAQPGNEFNMTGVAYGATLSAYRVFGCGGSVTEDIIVDALLRGHKDGNDILTLSLGGSDGWAASSGAVVASRIAKTGKIVTIAAGNDGASGSWYSSSPGNAHDAISVASIDNTVVPLQQAIVHGAAHGPIVYYSTFPLPVKDELPIYALSKDTTIANDACDPLPADTPDLSPYVVIIRRGTCTFTQKLGNVAAKGAKVALIYDNGNGFNGVSMGDYTAALIQAADGEFLVQQFVAGVPISISFPQTGGSINYPVKTGGLVSSFSTYGPSNDFHFKPAVAAPGGGIISTMPLDLGGFAVLSGTSMATPFVAGVSALLLTAKGKTAAVAKGARDLFETTSSRVPSSHTDGALPHTLTQAGAGLIDAYKALHTTTIVSPGELILNDTAHFKGFHTFTVKNTGKSAKSYKLSHLPAGTALTVQPGSIFAAHGPVPTSDATAKVLITPSSFTVLPGQSRTVVATFIPPFGIDASLYPVYSGAIEITSSGSDVTHVSYLGLAASLKNKQVVDNTGVHFGDKLPAVLDAAHAVQTGPTNYTFVNGDYPSLLWRLAFGTPALRVDLVDAAIRMTTTYNKRGLFGPLFTFPHMHNGGSFAQVKVVGPIASFDYIPRHNDDPNVGHSLFNLEQPTFANGTAIPKGAYRFLFRALRVTGDPRREEDYESWLSPIVGVQP</sequence>
<keyword evidence="4 9" id="KW-0645">Protease</keyword>
<dbReference type="EMBL" id="KN831772">
    <property type="protein sequence ID" value="KIM45529.1"/>
    <property type="molecule type" value="Genomic_DNA"/>
</dbReference>
<evidence type="ECO:0000259" key="13">
    <source>
        <dbReference type="Pfam" id="PF02225"/>
    </source>
</evidence>
<evidence type="ECO:0000256" key="11">
    <source>
        <dbReference type="SAM" id="SignalP"/>
    </source>
</evidence>
<dbReference type="Proteomes" id="UP000053424">
    <property type="component" value="Unassembled WGS sequence"/>
</dbReference>
<dbReference type="OrthoDB" id="206201at2759"/>
<dbReference type="Gene3D" id="3.40.50.200">
    <property type="entry name" value="Peptidase S8/S53 domain"/>
    <property type="match status" value="2"/>
</dbReference>
<dbReference type="Pfam" id="PF00082">
    <property type="entry name" value="Peptidase_S8"/>
    <property type="match status" value="1"/>
</dbReference>
<feature type="signal peptide" evidence="11">
    <location>
        <begin position="1"/>
        <end position="19"/>
    </location>
</feature>
<dbReference type="InterPro" id="IPR034187">
    <property type="entry name" value="Peptidases_S8_5"/>
</dbReference>
<dbReference type="PANTHER" id="PTHR43806:SF66">
    <property type="entry name" value="SERIN ENDOPEPTIDASE"/>
    <property type="match status" value="1"/>
</dbReference>
<comment type="similarity">
    <text evidence="1 9 10">Belongs to the peptidase S8 family.</text>
</comment>
<proteinExistence type="inferred from homology"/>
<feature type="active site" description="Charge relay system" evidence="8 9">
    <location>
        <position position="526"/>
    </location>
</feature>
<keyword evidence="5 11" id="KW-0732">Signal</keyword>
<dbReference type="AlphaFoldDB" id="A0A0C3CN29"/>
<evidence type="ECO:0008006" key="17">
    <source>
        <dbReference type="Google" id="ProtNLM"/>
    </source>
</evidence>
<dbReference type="GO" id="GO:0006508">
    <property type="term" value="P:proteolysis"/>
    <property type="evidence" value="ECO:0007669"/>
    <property type="project" value="UniProtKB-KW"/>
</dbReference>
<keyword evidence="7 9" id="KW-0720">Serine protease</keyword>
<dbReference type="STRING" id="686832.A0A0C3CN29"/>
<evidence type="ECO:0000313" key="16">
    <source>
        <dbReference type="Proteomes" id="UP000053424"/>
    </source>
</evidence>
<keyword evidence="2" id="KW-0134">Cell wall</keyword>
<evidence type="ECO:0000259" key="14">
    <source>
        <dbReference type="Pfam" id="PF06280"/>
    </source>
</evidence>
<dbReference type="GO" id="GO:0005615">
    <property type="term" value="C:extracellular space"/>
    <property type="evidence" value="ECO:0007669"/>
    <property type="project" value="TreeGrafter"/>
</dbReference>
<keyword evidence="6 9" id="KW-0378">Hydrolase</keyword>
<dbReference type="Pfam" id="PF02225">
    <property type="entry name" value="PA"/>
    <property type="match status" value="1"/>
</dbReference>
<feature type="domain" description="Peptidase S8/S53" evidence="12">
    <location>
        <begin position="156"/>
        <end position="582"/>
    </location>
</feature>
<evidence type="ECO:0000256" key="2">
    <source>
        <dbReference type="ARBA" id="ARBA00022512"/>
    </source>
</evidence>
<dbReference type="InterPro" id="IPR003137">
    <property type="entry name" value="PA_domain"/>
</dbReference>
<organism evidence="15 16">
    <name type="scientific">Hebeloma cylindrosporum</name>
    <dbReference type="NCBI Taxonomy" id="76867"/>
    <lineage>
        <taxon>Eukaryota</taxon>
        <taxon>Fungi</taxon>
        <taxon>Dikarya</taxon>
        <taxon>Basidiomycota</taxon>
        <taxon>Agaricomycotina</taxon>
        <taxon>Agaricomycetes</taxon>
        <taxon>Agaricomycetidae</taxon>
        <taxon>Agaricales</taxon>
        <taxon>Agaricineae</taxon>
        <taxon>Hymenogastraceae</taxon>
        <taxon>Hebeloma</taxon>
    </lineage>
</organism>
<dbReference type="GO" id="GO:0016020">
    <property type="term" value="C:membrane"/>
    <property type="evidence" value="ECO:0007669"/>
    <property type="project" value="InterPro"/>
</dbReference>
<name>A0A0C3CN29_HEBCY</name>
<dbReference type="InterPro" id="IPR023828">
    <property type="entry name" value="Peptidase_S8_Ser-AS"/>
</dbReference>
<keyword evidence="16" id="KW-1185">Reference proteome</keyword>
<evidence type="ECO:0000256" key="4">
    <source>
        <dbReference type="ARBA" id="ARBA00022670"/>
    </source>
</evidence>
<accession>A0A0C3CN29</accession>
<feature type="active site" description="Charge relay system" evidence="8 9">
    <location>
        <position position="165"/>
    </location>
</feature>
<dbReference type="PROSITE" id="PS00138">
    <property type="entry name" value="SUBTILASE_SER"/>
    <property type="match status" value="1"/>
</dbReference>
<feature type="domain" description="C5a peptidase/Subtilisin-like protease SBT2-like Fn3-like" evidence="14">
    <location>
        <begin position="604"/>
        <end position="710"/>
    </location>
</feature>
<dbReference type="CDD" id="cd07489">
    <property type="entry name" value="Peptidases_S8_5"/>
    <property type="match status" value="1"/>
</dbReference>
<evidence type="ECO:0000256" key="7">
    <source>
        <dbReference type="ARBA" id="ARBA00022825"/>
    </source>
</evidence>
<feature type="chain" id="PRO_5002162865" description="Peptidase S8/S53 domain-containing protein" evidence="11">
    <location>
        <begin position="20"/>
        <end position="891"/>
    </location>
</feature>
<evidence type="ECO:0000256" key="3">
    <source>
        <dbReference type="ARBA" id="ARBA00022525"/>
    </source>
</evidence>
<reference evidence="16" key="2">
    <citation type="submission" date="2015-01" db="EMBL/GenBank/DDBJ databases">
        <title>Evolutionary Origins and Diversification of the Mycorrhizal Mutualists.</title>
        <authorList>
            <consortium name="DOE Joint Genome Institute"/>
            <consortium name="Mycorrhizal Genomics Consortium"/>
            <person name="Kohler A."/>
            <person name="Kuo A."/>
            <person name="Nagy L.G."/>
            <person name="Floudas D."/>
            <person name="Copeland A."/>
            <person name="Barry K.W."/>
            <person name="Cichocki N."/>
            <person name="Veneault-Fourrey C."/>
            <person name="LaButti K."/>
            <person name="Lindquist E.A."/>
            <person name="Lipzen A."/>
            <person name="Lundell T."/>
            <person name="Morin E."/>
            <person name="Murat C."/>
            <person name="Riley R."/>
            <person name="Ohm R."/>
            <person name="Sun H."/>
            <person name="Tunlid A."/>
            <person name="Henrissat B."/>
            <person name="Grigoriev I.V."/>
            <person name="Hibbett D.S."/>
            <person name="Martin F."/>
        </authorList>
    </citation>
    <scope>NUCLEOTIDE SEQUENCE [LARGE SCALE GENOMIC DNA]</scope>
    <source>
        <strain evidence="16">h7</strain>
    </source>
</reference>
<evidence type="ECO:0000256" key="9">
    <source>
        <dbReference type="PROSITE-ProRule" id="PRU01240"/>
    </source>
</evidence>
<dbReference type="InterPro" id="IPR015500">
    <property type="entry name" value="Peptidase_S8_subtilisin-rel"/>
</dbReference>
<dbReference type="InterPro" id="IPR022398">
    <property type="entry name" value="Peptidase_S8_His-AS"/>
</dbReference>
<dbReference type="SUPFAM" id="SSF52025">
    <property type="entry name" value="PA domain"/>
    <property type="match status" value="1"/>
</dbReference>
<evidence type="ECO:0000256" key="5">
    <source>
        <dbReference type="ARBA" id="ARBA00022729"/>
    </source>
</evidence>
<dbReference type="CDD" id="cd02124">
    <property type="entry name" value="PA_PoS1_like"/>
    <property type="match status" value="1"/>
</dbReference>
<keyword evidence="3" id="KW-0964">Secreted</keyword>
<dbReference type="InterPro" id="IPR010435">
    <property type="entry name" value="C5a/SBT2-like_Fn3"/>
</dbReference>
<gene>
    <name evidence="15" type="ORF">M413DRAFT_442200</name>
</gene>
<dbReference type="HOGENOM" id="CLU_003559_3_1_1"/>